<dbReference type="RefSeq" id="WP_231326883.1">
    <property type="nucleotide sequence ID" value="NZ_CP088156.1"/>
</dbReference>
<evidence type="ECO:0000313" key="2">
    <source>
        <dbReference type="EMBL" id="UFZ07433.1"/>
    </source>
</evidence>
<feature type="chain" id="PRO_5046328718" description="DUF992 domain-containing protein" evidence="1">
    <location>
        <begin position="26"/>
        <end position="162"/>
    </location>
</feature>
<dbReference type="EMBL" id="CP088156">
    <property type="protein sequence ID" value="UFZ07433.1"/>
    <property type="molecule type" value="Genomic_DNA"/>
</dbReference>
<evidence type="ECO:0008006" key="4">
    <source>
        <dbReference type="Google" id="ProtNLM"/>
    </source>
</evidence>
<feature type="signal peptide" evidence="1">
    <location>
        <begin position="1"/>
        <end position="25"/>
    </location>
</feature>
<gene>
    <name evidence="2" type="ORF">LQG66_14445</name>
</gene>
<sequence>MTMSHRISAAGLALGLVAGLGAARADTIARYDCTIVGTMGLEPIGDRPGHMLVSFQYSCVGTDGLMKGAIYTANVASEWENQKGTYLYGAGIHRMTDGYAVAVLAEGTGSVVMKNGSPAISEATGKVVFKLASGNFAALAGRTANFSAKLVGPGHLIYELTD</sequence>
<dbReference type="Proteomes" id="UP001431010">
    <property type="component" value="Chromosome"/>
</dbReference>
<evidence type="ECO:0000256" key="1">
    <source>
        <dbReference type="SAM" id="SignalP"/>
    </source>
</evidence>
<proteinExistence type="predicted"/>
<organism evidence="2 3">
    <name type="scientific">Bradyrhizobium ontarionense</name>
    <dbReference type="NCBI Taxonomy" id="2898149"/>
    <lineage>
        <taxon>Bacteria</taxon>
        <taxon>Pseudomonadati</taxon>
        <taxon>Pseudomonadota</taxon>
        <taxon>Alphaproteobacteria</taxon>
        <taxon>Hyphomicrobiales</taxon>
        <taxon>Nitrobacteraceae</taxon>
        <taxon>Bradyrhizobium</taxon>
    </lineage>
</organism>
<keyword evidence="3" id="KW-1185">Reference proteome</keyword>
<accession>A0ABY3RKV5</accession>
<evidence type="ECO:0000313" key="3">
    <source>
        <dbReference type="Proteomes" id="UP001431010"/>
    </source>
</evidence>
<keyword evidence="1" id="KW-0732">Signal</keyword>
<name>A0ABY3RKV5_9BRAD</name>
<protein>
    <recommendedName>
        <fullName evidence="4">DUF992 domain-containing protein</fullName>
    </recommendedName>
</protein>
<reference evidence="2" key="1">
    <citation type="journal article" date="2024" name="Antonie Van Leeuwenhoek">
        <title>Bradyrhizobium ontarionense sp. nov., a novel bacterial symbiont isolated from Aeschynomene indica (Indian jointvetch), harbours photosynthesis, nitrogen fixation and nitrous oxide (N2O) reductase genes.</title>
        <authorList>
            <person name="Bromfield E.S.P."/>
            <person name="Cloutier S."/>
        </authorList>
    </citation>
    <scope>NUCLEOTIDE SEQUENCE</scope>
    <source>
        <strain evidence="2">A19</strain>
    </source>
</reference>